<dbReference type="EMBL" id="PHHF01000062">
    <property type="protein sequence ID" value="PTD18657.1"/>
    <property type="molecule type" value="Genomic_DNA"/>
</dbReference>
<protein>
    <submittedName>
        <fullName evidence="1">Uncharacterized protein</fullName>
    </submittedName>
</protein>
<name>A0A2T4HSC1_9SPHN</name>
<organism evidence="1 2">
    <name type="scientific">Edaphosphingomonas fennica</name>
    <dbReference type="NCBI Taxonomy" id="114404"/>
    <lineage>
        <taxon>Bacteria</taxon>
        <taxon>Pseudomonadati</taxon>
        <taxon>Pseudomonadota</taxon>
        <taxon>Alphaproteobacteria</taxon>
        <taxon>Sphingomonadales</taxon>
        <taxon>Rhizorhabdaceae</taxon>
        <taxon>Edaphosphingomonas</taxon>
    </lineage>
</organism>
<accession>A0A2T4HSC1</accession>
<proteinExistence type="predicted"/>
<gene>
    <name evidence="1" type="ORF">CV103_14675</name>
</gene>
<evidence type="ECO:0000313" key="2">
    <source>
        <dbReference type="Proteomes" id="UP000241206"/>
    </source>
</evidence>
<dbReference type="Proteomes" id="UP000241206">
    <property type="component" value="Unassembled WGS sequence"/>
</dbReference>
<comment type="caution">
    <text evidence="1">The sequence shown here is derived from an EMBL/GenBank/DDBJ whole genome shotgun (WGS) entry which is preliminary data.</text>
</comment>
<dbReference type="RefSeq" id="WP_107395366.1">
    <property type="nucleotide sequence ID" value="NZ_PHHF01000062.1"/>
</dbReference>
<reference evidence="1 2" key="1">
    <citation type="submission" date="2017-11" db="EMBL/GenBank/DDBJ databases">
        <title>Sphingomonas oleivorans sp. nov., isolated from oil-contaminated soil.</title>
        <authorList>
            <person name="Wang L."/>
            <person name="Chen L."/>
        </authorList>
    </citation>
    <scope>NUCLEOTIDE SEQUENCE [LARGE SCALE GENOMIC DNA]</scope>
    <source>
        <strain evidence="1 2">K101</strain>
    </source>
</reference>
<evidence type="ECO:0000313" key="1">
    <source>
        <dbReference type="EMBL" id="PTD18657.1"/>
    </source>
</evidence>
<dbReference type="AlphaFoldDB" id="A0A2T4HSC1"/>
<sequence>MHATVLVILCEGHKSLTVCGDEAQAWSELIAFVDSQWTARFGPALPPHDEAQRVRSFFRADEHYLLASTDLSKMAERMNEGAPAKDWFETLRLR</sequence>
<keyword evidence="2" id="KW-1185">Reference proteome</keyword>